<dbReference type="InterPro" id="IPR008333">
    <property type="entry name" value="Cbr1-like_FAD-bd_dom"/>
</dbReference>
<dbReference type="OrthoDB" id="3745257at2"/>
<dbReference type="InterPro" id="IPR007037">
    <property type="entry name" value="SIP_rossman_dom"/>
</dbReference>
<dbReference type="GO" id="GO:0016491">
    <property type="term" value="F:oxidoreductase activity"/>
    <property type="evidence" value="ECO:0007669"/>
    <property type="project" value="InterPro"/>
</dbReference>
<dbReference type="PANTHER" id="PTHR30157:SF0">
    <property type="entry name" value="NADPH-DEPENDENT FERRIC-CHELATE REDUCTASE"/>
    <property type="match status" value="1"/>
</dbReference>
<reference evidence="2 3" key="1">
    <citation type="journal article" date="2012" name="Int. J. Syst. Evol. Microbiol.">
        <title>Flammeovirga pacifica sp. nov., isolated from deep-sea sediment.</title>
        <authorList>
            <person name="Xu H."/>
            <person name="Fu Y."/>
            <person name="Yang N."/>
            <person name="Ding Z."/>
            <person name="Lai Q."/>
            <person name="Zeng R."/>
        </authorList>
    </citation>
    <scope>NUCLEOTIDE SEQUENCE [LARGE SCALE GENOMIC DNA]</scope>
    <source>
        <strain evidence="3">DSM 24597 / LMG 26175 / WPAGA1</strain>
    </source>
</reference>
<evidence type="ECO:0000259" key="1">
    <source>
        <dbReference type="PROSITE" id="PS51384"/>
    </source>
</evidence>
<dbReference type="EMBL" id="JRYR02000001">
    <property type="protein sequence ID" value="OHX67700.1"/>
    <property type="molecule type" value="Genomic_DNA"/>
</dbReference>
<dbReference type="STRING" id="915059.NH26_15780"/>
<dbReference type="InterPro" id="IPR017938">
    <property type="entry name" value="Riboflavin_synthase-like_b-brl"/>
</dbReference>
<dbReference type="Pfam" id="PF00970">
    <property type="entry name" value="FAD_binding_6"/>
    <property type="match status" value="1"/>
</dbReference>
<dbReference type="InterPro" id="IPR039374">
    <property type="entry name" value="SIP_fam"/>
</dbReference>
<dbReference type="Proteomes" id="UP000179797">
    <property type="component" value="Unassembled WGS sequence"/>
</dbReference>
<feature type="domain" description="FAD-binding FR-type" evidence="1">
    <location>
        <begin position="11"/>
        <end position="118"/>
    </location>
</feature>
<evidence type="ECO:0000313" key="3">
    <source>
        <dbReference type="Proteomes" id="UP000179797"/>
    </source>
</evidence>
<dbReference type="InterPro" id="IPR039261">
    <property type="entry name" value="FNR_nucleotide-bd"/>
</dbReference>
<evidence type="ECO:0000313" key="2">
    <source>
        <dbReference type="EMBL" id="OHX67700.1"/>
    </source>
</evidence>
<dbReference type="Gene3D" id="3.40.50.80">
    <property type="entry name" value="Nucleotide-binding domain of ferredoxin-NADP reductase (FNR) module"/>
    <property type="match status" value="1"/>
</dbReference>
<dbReference type="CDD" id="cd06193">
    <property type="entry name" value="siderophore_interacting"/>
    <property type="match status" value="1"/>
</dbReference>
<dbReference type="RefSeq" id="WP_044229402.1">
    <property type="nucleotide sequence ID" value="NZ_JRYR02000001.1"/>
</dbReference>
<protein>
    <submittedName>
        <fullName evidence="2">Phage tail protein</fullName>
    </submittedName>
</protein>
<dbReference type="PROSITE" id="PS51384">
    <property type="entry name" value="FAD_FR"/>
    <property type="match status" value="1"/>
</dbReference>
<comment type="caution">
    <text evidence="2">The sequence shown here is derived from an EMBL/GenBank/DDBJ whole genome shotgun (WGS) entry which is preliminary data.</text>
</comment>
<dbReference type="Pfam" id="PF04954">
    <property type="entry name" value="SIP"/>
    <property type="match status" value="1"/>
</dbReference>
<organism evidence="2 3">
    <name type="scientific">Flammeovirga pacifica</name>
    <dbReference type="NCBI Taxonomy" id="915059"/>
    <lineage>
        <taxon>Bacteria</taxon>
        <taxon>Pseudomonadati</taxon>
        <taxon>Bacteroidota</taxon>
        <taxon>Cytophagia</taxon>
        <taxon>Cytophagales</taxon>
        <taxon>Flammeovirgaceae</taxon>
        <taxon>Flammeovirga</taxon>
    </lineage>
</organism>
<dbReference type="PANTHER" id="PTHR30157">
    <property type="entry name" value="FERRIC REDUCTASE, NADPH-DEPENDENT"/>
    <property type="match status" value="1"/>
</dbReference>
<keyword evidence="3" id="KW-1185">Reference proteome</keyword>
<dbReference type="InterPro" id="IPR017927">
    <property type="entry name" value="FAD-bd_FR_type"/>
</dbReference>
<accession>A0A1S1Z346</accession>
<dbReference type="SUPFAM" id="SSF63380">
    <property type="entry name" value="Riboflavin synthase domain-like"/>
    <property type="match status" value="1"/>
</dbReference>
<proteinExistence type="predicted"/>
<gene>
    <name evidence="2" type="ORF">NH26_15780</name>
</gene>
<sequence length="242" mass="27810">MNFIENILTSVVLDEATILEKNQLSKAAYRIRTQSDKIKNLDFLPGSFLRMGIGIGKDELSMKDKVRSYSVWDIDQKAGHMDIAIATHSNGIGSHWIKDCKVGDRVFFKTKKGKFLVDDQAESYLMIGDLSALSHLYMIRRSLPSDKLVKGIVYSQRQEELFDDVDGTSPFDLYELPQNPILPILTKIKEVLPELKGKKMVYIAGDSRLCIELNQFFRKELNWETKFIKTKPFWNPEKKGLE</sequence>
<name>A0A1S1Z346_FLAPC</name>
<dbReference type="AlphaFoldDB" id="A0A1S1Z346"/>
<dbReference type="Gene3D" id="2.40.30.10">
    <property type="entry name" value="Translation factors"/>
    <property type="match status" value="1"/>
</dbReference>